<dbReference type="OrthoDB" id="18585at2759"/>
<evidence type="ECO:0000256" key="3">
    <source>
        <dbReference type="ARBA" id="ARBA00022692"/>
    </source>
</evidence>
<dbReference type="GO" id="GO:0005044">
    <property type="term" value="F:scavenger receptor activity"/>
    <property type="evidence" value="ECO:0007669"/>
    <property type="project" value="TreeGrafter"/>
</dbReference>
<keyword evidence="6" id="KW-0325">Glycoprotein</keyword>
<keyword evidence="4 7" id="KW-1133">Transmembrane helix</keyword>
<dbReference type="Proteomes" id="UP000285301">
    <property type="component" value="Unassembled WGS sequence"/>
</dbReference>
<dbReference type="InterPro" id="IPR002159">
    <property type="entry name" value="CD36_fam"/>
</dbReference>
<evidence type="ECO:0000256" key="2">
    <source>
        <dbReference type="ARBA" id="ARBA00010532"/>
    </source>
</evidence>
<reference evidence="8 9" key="1">
    <citation type="journal article" date="2018" name="Gigascience">
        <title>Genomes of trombidid mites reveal novel predicted allergens and laterally-transferred genes associated with secondary metabolism.</title>
        <authorList>
            <person name="Dong X."/>
            <person name="Chaisiri K."/>
            <person name="Xia D."/>
            <person name="Armstrong S.D."/>
            <person name="Fang Y."/>
            <person name="Donnelly M.J."/>
            <person name="Kadowaki T."/>
            <person name="McGarry J.W."/>
            <person name="Darby A.C."/>
            <person name="Makepeace B.L."/>
        </authorList>
    </citation>
    <scope>NUCLEOTIDE SEQUENCE [LARGE SCALE GENOMIC DNA]</scope>
    <source>
        <strain evidence="8">UoL-WK</strain>
    </source>
</reference>
<evidence type="ECO:0000256" key="6">
    <source>
        <dbReference type="ARBA" id="ARBA00023180"/>
    </source>
</evidence>
<evidence type="ECO:0000256" key="1">
    <source>
        <dbReference type="ARBA" id="ARBA00004370"/>
    </source>
</evidence>
<dbReference type="STRING" id="1965070.A0A3S3RW75"/>
<protein>
    <submittedName>
        <fullName evidence="8">CD36-like protein 1</fullName>
    </submittedName>
</protein>
<comment type="similarity">
    <text evidence="2">Belongs to the CD36 family.</text>
</comment>
<evidence type="ECO:0000256" key="5">
    <source>
        <dbReference type="ARBA" id="ARBA00023136"/>
    </source>
</evidence>
<dbReference type="AlphaFoldDB" id="A0A3S3RW75"/>
<gene>
    <name evidence="8" type="ORF">B4U79_09054</name>
</gene>
<evidence type="ECO:0000313" key="9">
    <source>
        <dbReference type="Proteomes" id="UP000285301"/>
    </source>
</evidence>
<proteinExistence type="inferred from homology"/>
<organism evidence="8 9">
    <name type="scientific">Dinothrombium tinctorium</name>
    <dbReference type="NCBI Taxonomy" id="1965070"/>
    <lineage>
        <taxon>Eukaryota</taxon>
        <taxon>Metazoa</taxon>
        <taxon>Ecdysozoa</taxon>
        <taxon>Arthropoda</taxon>
        <taxon>Chelicerata</taxon>
        <taxon>Arachnida</taxon>
        <taxon>Acari</taxon>
        <taxon>Acariformes</taxon>
        <taxon>Trombidiformes</taxon>
        <taxon>Prostigmata</taxon>
        <taxon>Anystina</taxon>
        <taxon>Parasitengona</taxon>
        <taxon>Trombidioidea</taxon>
        <taxon>Trombidiidae</taxon>
        <taxon>Dinothrombium</taxon>
    </lineage>
</organism>
<keyword evidence="9" id="KW-1185">Reference proteome</keyword>
<dbReference type="PANTHER" id="PTHR11923:SF51">
    <property type="entry name" value="LYSOSOME MEMBRANE PROTEIN 2"/>
    <property type="match status" value="1"/>
</dbReference>
<dbReference type="Pfam" id="PF01130">
    <property type="entry name" value="CD36"/>
    <property type="match status" value="1"/>
</dbReference>
<dbReference type="PRINTS" id="PR01609">
    <property type="entry name" value="CD36FAMILY"/>
</dbReference>
<sequence>MFQKATPKLKILFFISILLILLGVALYLKFNDLLAFRLRREILLTESSPLYAKWEKTPVPLAFDVYLFEIKNPQQVLDGGTAVVRERGPFRFTEFRRKRVIGYSEDGRIIKYEEYKIYYFDRSKSSESLNRRITVVNVPAVTIASRITNFLSRLPFQPITRPIVSGVVSALMELHRQNLFVNRRVSEILFEGYRVNFLDTVEIIAQPLKLIGIKLPPIPLRDNTFGLFYGRNNTREGPFEVHTGVYDHSNIAQFVSWNDKRNLDKWYGDPCNKLTGTDGTQFSPLLSKDAKLRVFAFESCRSYELGFDSETEVKGIKTYRFKLLHSNFRNVKQNSENWCYCEPRKNCSYDGVVNVSPCWFKAPIYISYPHLYNVSKAIRSRVKGLKPEPEKHISYVDIEPGSELSDELRDEMNSKLFLRKSIAEYAIKGLKASKFTSRRESNDVLQKNRLINELKRKQQLSEVEQKENAISIISNNNLYPNLNAPDEEKQYDAQYVLQSTDENFIENNANDKNSNNDSNNSKALHSLSDALDLNGKIVPPIEITQEKAIDTRRYSLNF</sequence>
<evidence type="ECO:0000256" key="4">
    <source>
        <dbReference type="ARBA" id="ARBA00022989"/>
    </source>
</evidence>
<accession>A0A3S3RW75</accession>
<evidence type="ECO:0000313" key="8">
    <source>
        <dbReference type="EMBL" id="RWS05681.1"/>
    </source>
</evidence>
<comment type="caution">
    <text evidence="8">The sequence shown here is derived from an EMBL/GenBank/DDBJ whole genome shotgun (WGS) entry which is preliminary data.</text>
</comment>
<dbReference type="PANTHER" id="PTHR11923">
    <property type="entry name" value="SCAVENGER RECEPTOR CLASS B TYPE-1 SR-B1"/>
    <property type="match status" value="1"/>
</dbReference>
<dbReference type="GO" id="GO:0016020">
    <property type="term" value="C:membrane"/>
    <property type="evidence" value="ECO:0007669"/>
    <property type="project" value="UniProtKB-SubCell"/>
</dbReference>
<dbReference type="EMBL" id="NCKU01004631">
    <property type="protein sequence ID" value="RWS05681.1"/>
    <property type="molecule type" value="Genomic_DNA"/>
</dbReference>
<comment type="subcellular location">
    <subcellularLocation>
        <location evidence="1">Membrane</location>
    </subcellularLocation>
</comment>
<dbReference type="GO" id="GO:0005737">
    <property type="term" value="C:cytoplasm"/>
    <property type="evidence" value="ECO:0007669"/>
    <property type="project" value="TreeGrafter"/>
</dbReference>
<keyword evidence="3 7" id="KW-0812">Transmembrane</keyword>
<name>A0A3S3RW75_9ACAR</name>
<evidence type="ECO:0000256" key="7">
    <source>
        <dbReference type="SAM" id="Phobius"/>
    </source>
</evidence>
<keyword evidence="5 7" id="KW-0472">Membrane</keyword>
<feature type="transmembrane region" description="Helical" evidence="7">
    <location>
        <begin position="12"/>
        <end position="30"/>
    </location>
</feature>